<evidence type="ECO:0000256" key="9">
    <source>
        <dbReference type="ARBA" id="ARBA00023306"/>
    </source>
</evidence>
<dbReference type="GO" id="GO:0005819">
    <property type="term" value="C:spindle"/>
    <property type="evidence" value="ECO:0007669"/>
    <property type="project" value="UniProtKB-SubCell"/>
</dbReference>
<dbReference type="GO" id="GO:0007098">
    <property type="term" value="P:centrosome cycle"/>
    <property type="evidence" value="ECO:0007669"/>
    <property type="project" value="TreeGrafter"/>
</dbReference>
<proteinExistence type="inferred from homology"/>
<dbReference type="GO" id="GO:0005874">
    <property type="term" value="C:microtubule"/>
    <property type="evidence" value="ECO:0007669"/>
    <property type="project" value="UniProtKB-KW"/>
</dbReference>
<evidence type="ECO:0000256" key="1">
    <source>
        <dbReference type="ARBA" id="ARBA00004186"/>
    </source>
</evidence>
<dbReference type="AlphaFoldDB" id="A0A7L4DMV7"/>
<evidence type="ECO:0000256" key="6">
    <source>
        <dbReference type="ARBA" id="ARBA00022776"/>
    </source>
</evidence>
<evidence type="ECO:0000313" key="10">
    <source>
        <dbReference type="EMBL" id="NXW62901.1"/>
    </source>
</evidence>
<keyword evidence="3" id="KW-0963">Cytoplasm</keyword>
<keyword evidence="11" id="KW-1185">Reference proteome</keyword>
<dbReference type="InterPro" id="IPR026243">
    <property type="entry name" value="HAUS1"/>
</dbReference>
<dbReference type="GO" id="GO:0051225">
    <property type="term" value="P:spindle assembly"/>
    <property type="evidence" value="ECO:0007669"/>
    <property type="project" value="InterPro"/>
</dbReference>
<evidence type="ECO:0000256" key="5">
    <source>
        <dbReference type="ARBA" id="ARBA00022701"/>
    </source>
</evidence>
<sequence length="212" mass="24173">QVTSWLKKIYVDEPIPEFEVNSETINVLYDLAEYSEFSDKDTSLLIEDMKERAAKYEAEATYLQGLLTGLGLPPGSLSSEGTSYLDVIVNSAIALETKDTSLVSFFSAINDMTLELYETEFKNRQMEEELGKLMPKITGVLMLEKQLDEDLKMSENLLEERKARSHMRSKSLEFLRAKSEDMKVRIRTAENELVDRGLDQSLTHKSLVELSE</sequence>
<keyword evidence="4" id="KW-0132">Cell division</keyword>
<dbReference type="OrthoDB" id="5372507at2759"/>
<keyword evidence="6" id="KW-0498">Mitosis</keyword>
<dbReference type="GO" id="GO:0005829">
    <property type="term" value="C:cytosol"/>
    <property type="evidence" value="ECO:0007669"/>
    <property type="project" value="TreeGrafter"/>
</dbReference>
<comment type="similarity">
    <text evidence="2">Belongs to the HAUS1 family.</text>
</comment>
<dbReference type="Proteomes" id="UP000541249">
    <property type="component" value="Unassembled WGS sequence"/>
</dbReference>
<evidence type="ECO:0000256" key="8">
    <source>
        <dbReference type="ARBA" id="ARBA00023212"/>
    </source>
</evidence>
<dbReference type="GO" id="GO:0051301">
    <property type="term" value="P:cell division"/>
    <property type="evidence" value="ECO:0007669"/>
    <property type="project" value="UniProtKB-KW"/>
</dbReference>
<evidence type="ECO:0000256" key="3">
    <source>
        <dbReference type="ARBA" id="ARBA00022490"/>
    </source>
</evidence>
<organism evidence="10 11">
    <name type="scientific">Eurystomus gularis</name>
    <dbReference type="NCBI Taxonomy" id="325343"/>
    <lineage>
        <taxon>Eukaryota</taxon>
        <taxon>Metazoa</taxon>
        <taxon>Chordata</taxon>
        <taxon>Craniata</taxon>
        <taxon>Vertebrata</taxon>
        <taxon>Euteleostomi</taxon>
        <taxon>Archelosauria</taxon>
        <taxon>Archosauria</taxon>
        <taxon>Dinosauria</taxon>
        <taxon>Saurischia</taxon>
        <taxon>Theropoda</taxon>
        <taxon>Coelurosauria</taxon>
        <taxon>Aves</taxon>
        <taxon>Neognathae</taxon>
        <taxon>Neoaves</taxon>
        <taxon>Telluraves</taxon>
        <taxon>Coraciimorphae</taxon>
        <taxon>Coraciiformes</taxon>
        <taxon>Coraciidae</taxon>
        <taxon>Eurystomus</taxon>
    </lineage>
</organism>
<dbReference type="Pfam" id="PF25762">
    <property type="entry name" value="HAUS1"/>
    <property type="match status" value="1"/>
</dbReference>
<evidence type="ECO:0000256" key="2">
    <source>
        <dbReference type="ARBA" id="ARBA00005479"/>
    </source>
</evidence>
<keyword evidence="5" id="KW-0493">Microtubule</keyword>
<keyword evidence="7" id="KW-0175">Coiled coil</keyword>
<comment type="subcellular location">
    <subcellularLocation>
        <location evidence="1">Cytoplasm</location>
        <location evidence="1">Cytoskeleton</location>
        <location evidence="1">Spindle</location>
    </subcellularLocation>
</comment>
<gene>
    <name evidence="10" type="primary">Haus1</name>
    <name evidence="10" type="ORF">EURGUL_R08473</name>
</gene>
<name>A0A7L4DMV7_9AVES</name>
<keyword evidence="9" id="KW-0131">Cell cycle</keyword>
<feature type="non-terminal residue" evidence="10">
    <location>
        <position position="1"/>
    </location>
</feature>
<dbReference type="GO" id="GO:0070652">
    <property type="term" value="C:HAUS complex"/>
    <property type="evidence" value="ECO:0007669"/>
    <property type="project" value="InterPro"/>
</dbReference>
<comment type="caution">
    <text evidence="10">The sequence shown here is derived from an EMBL/GenBank/DDBJ whole genome shotgun (WGS) entry which is preliminary data.</text>
</comment>
<dbReference type="PRINTS" id="PR02087">
    <property type="entry name" value="HAUSAUGMINL1"/>
</dbReference>
<protein>
    <submittedName>
        <fullName evidence="10">HAUS1 protein</fullName>
    </submittedName>
</protein>
<feature type="non-terminal residue" evidence="10">
    <location>
        <position position="212"/>
    </location>
</feature>
<evidence type="ECO:0000256" key="7">
    <source>
        <dbReference type="ARBA" id="ARBA00023054"/>
    </source>
</evidence>
<reference evidence="10 11" key="1">
    <citation type="submission" date="2019-09" db="EMBL/GenBank/DDBJ databases">
        <title>Bird 10,000 Genomes (B10K) Project - Family phase.</title>
        <authorList>
            <person name="Zhang G."/>
        </authorList>
    </citation>
    <scope>NUCLEOTIDE SEQUENCE [LARGE SCALE GENOMIC DNA]</scope>
    <source>
        <strain evidence="10">B10K-DU-002-51</strain>
        <tissue evidence="10">Muscle</tissue>
    </source>
</reference>
<dbReference type="PANTHER" id="PTHR31570:SF1">
    <property type="entry name" value="HAUS AUGMIN-LIKE COMPLEX SUBUNIT 1"/>
    <property type="match status" value="1"/>
</dbReference>
<accession>A0A7L4DMV7</accession>
<keyword evidence="8" id="KW-0206">Cytoskeleton</keyword>
<dbReference type="EMBL" id="VZZY01018788">
    <property type="protein sequence ID" value="NXW62901.1"/>
    <property type="molecule type" value="Genomic_DNA"/>
</dbReference>
<dbReference type="PANTHER" id="PTHR31570">
    <property type="entry name" value="HAUS AUGMIN-LIKE COMPLEX SUBUNIT 1"/>
    <property type="match status" value="1"/>
</dbReference>
<evidence type="ECO:0000313" key="11">
    <source>
        <dbReference type="Proteomes" id="UP000541249"/>
    </source>
</evidence>
<evidence type="ECO:0000256" key="4">
    <source>
        <dbReference type="ARBA" id="ARBA00022618"/>
    </source>
</evidence>